<sequence>MITHDTKAHMFEINYPEGRAYLEYTEDNGTVTVIHTIVPEALGGRGIAASLAEAFYRWASENRHPVKSDCSYMTAWMKRNKITT</sequence>
<dbReference type="Pfam" id="PF14542">
    <property type="entry name" value="Acetyltransf_CG"/>
    <property type="match status" value="1"/>
</dbReference>
<dbReference type="HOGENOM" id="CLU_132888_1_2_9"/>
<evidence type="ECO:0000313" key="2">
    <source>
        <dbReference type="EMBL" id="EHO63681.1"/>
    </source>
</evidence>
<keyword evidence="3" id="KW-1185">Reference proteome</keyword>
<dbReference type="AlphaFoldDB" id="H1CYF7"/>
<feature type="domain" description="N-acetyltransferase" evidence="1">
    <location>
        <begin position="3"/>
        <end position="84"/>
    </location>
</feature>
<reference evidence="2 3" key="1">
    <citation type="submission" date="2011-11" db="EMBL/GenBank/DDBJ databases">
        <title>The Genome Sequence of Dialister succinatiphilus YIT 11850.</title>
        <authorList>
            <consortium name="The Broad Institute Genome Sequencing Platform"/>
            <person name="Earl A."/>
            <person name="Ward D."/>
            <person name="Feldgarden M."/>
            <person name="Gevers D."/>
            <person name="Morotomi M."/>
            <person name="Young S.K."/>
            <person name="Zeng Q."/>
            <person name="Gargeya S."/>
            <person name="Fitzgerald M."/>
            <person name="Haas B."/>
            <person name="Abouelleil A."/>
            <person name="Alvarado L."/>
            <person name="Arachchi H.M."/>
            <person name="Berlin A."/>
            <person name="Brown A."/>
            <person name="Chapman S.B."/>
            <person name="Dunbar C."/>
            <person name="Gearin G."/>
            <person name="Goldberg J."/>
            <person name="Griggs A."/>
            <person name="Gujja S."/>
            <person name="Heiman D."/>
            <person name="Howarth C."/>
            <person name="Lui A."/>
            <person name="MacDonald P.J.P."/>
            <person name="Montmayeur A."/>
            <person name="Murphy C."/>
            <person name="Neiman D."/>
            <person name="Pearson M."/>
            <person name="Priest M."/>
            <person name="Roberts A."/>
            <person name="Saif S."/>
            <person name="Shea T."/>
            <person name="Sisk P."/>
            <person name="Stolte C."/>
            <person name="Sykes S."/>
            <person name="Wortman J."/>
            <person name="Nusbaum C."/>
            <person name="Birren B."/>
        </authorList>
    </citation>
    <scope>NUCLEOTIDE SEQUENCE [LARGE SCALE GENOMIC DNA]</scope>
    <source>
        <strain evidence="2 3">YIT 11850</strain>
    </source>
</reference>
<gene>
    <name evidence="2" type="ORF">HMPREF9453_00395</name>
</gene>
<dbReference type="Proteomes" id="UP000003277">
    <property type="component" value="Unassembled WGS sequence"/>
</dbReference>
<dbReference type="InterPro" id="IPR045057">
    <property type="entry name" value="Gcn5-rel_NAT"/>
</dbReference>
<dbReference type="RefSeq" id="WP_008858901.1">
    <property type="nucleotide sequence ID" value="NZ_JH591187.1"/>
</dbReference>
<dbReference type="SUPFAM" id="SSF55729">
    <property type="entry name" value="Acyl-CoA N-acyltransferases (Nat)"/>
    <property type="match status" value="1"/>
</dbReference>
<dbReference type="OrthoDB" id="9793389at2"/>
<protein>
    <recommendedName>
        <fullName evidence="1">N-acetyltransferase domain-containing protein</fullName>
    </recommendedName>
</protein>
<name>H1CYF7_9FIRM</name>
<dbReference type="PANTHER" id="PTHR31435:SF9">
    <property type="entry name" value="PROTEIN NATD1"/>
    <property type="match status" value="1"/>
</dbReference>
<organism evidence="2 3">
    <name type="scientific">Dialister succinatiphilus YIT 11850</name>
    <dbReference type="NCBI Taxonomy" id="742743"/>
    <lineage>
        <taxon>Bacteria</taxon>
        <taxon>Bacillati</taxon>
        <taxon>Bacillota</taxon>
        <taxon>Negativicutes</taxon>
        <taxon>Veillonellales</taxon>
        <taxon>Veillonellaceae</taxon>
        <taxon>Dialister</taxon>
    </lineage>
</organism>
<dbReference type="STRING" id="742743.HMPREF9453_00395"/>
<dbReference type="Gene3D" id="3.40.630.30">
    <property type="match status" value="1"/>
</dbReference>
<dbReference type="PANTHER" id="PTHR31435">
    <property type="entry name" value="PROTEIN NATD1"/>
    <property type="match status" value="1"/>
</dbReference>
<evidence type="ECO:0000313" key="3">
    <source>
        <dbReference type="Proteomes" id="UP000003277"/>
    </source>
</evidence>
<dbReference type="PROSITE" id="PS51729">
    <property type="entry name" value="GNAT_YJDJ"/>
    <property type="match status" value="1"/>
</dbReference>
<dbReference type="PATRIC" id="fig|742743.3.peg.406"/>
<proteinExistence type="predicted"/>
<dbReference type="InterPro" id="IPR031165">
    <property type="entry name" value="GNAT_YJDJ"/>
</dbReference>
<accession>H1CYF7</accession>
<dbReference type="InterPro" id="IPR016181">
    <property type="entry name" value="Acyl_CoA_acyltransferase"/>
</dbReference>
<comment type="caution">
    <text evidence="2">The sequence shown here is derived from an EMBL/GenBank/DDBJ whole genome shotgun (WGS) entry which is preliminary data.</text>
</comment>
<evidence type="ECO:0000259" key="1">
    <source>
        <dbReference type="PROSITE" id="PS51729"/>
    </source>
</evidence>
<dbReference type="EMBL" id="ADLT01000013">
    <property type="protein sequence ID" value="EHO63681.1"/>
    <property type="molecule type" value="Genomic_DNA"/>
</dbReference>
<dbReference type="eggNOG" id="COG2388">
    <property type="taxonomic scope" value="Bacteria"/>
</dbReference>